<dbReference type="Gene3D" id="2.40.50.140">
    <property type="entry name" value="Nucleic acid-binding proteins"/>
    <property type="match status" value="1"/>
</dbReference>
<evidence type="ECO:0000256" key="3">
    <source>
        <dbReference type="ARBA" id="ARBA00022691"/>
    </source>
</evidence>
<organism evidence="6 7">
    <name type="scientific">Breznakiella homolactica</name>
    <dbReference type="NCBI Taxonomy" id="2798577"/>
    <lineage>
        <taxon>Bacteria</taxon>
        <taxon>Pseudomonadati</taxon>
        <taxon>Spirochaetota</taxon>
        <taxon>Spirochaetia</taxon>
        <taxon>Spirochaetales</taxon>
        <taxon>Breznakiellaceae</taxon>
        <taxon>Breznakiella</taxon>
    </lineage>
</organism>
<feature type="binding site" evidence="4">
    <location>
        <position position="220"/>
    </location>
    <ligand>
        <name>S-adenosyl-L-methionine</name>
        <dbReference type="ChEBI" id="CHEBI:59789"/>
    </ligand>
</feature>
<dbReference type="SUPFAM" id="SSF50249">
    <property type="entry name" value="Nucleic acid-binding proteins"/>
    <property type="match status" value="1"/>
</dbReference>
<gene>
    <name evidence="6" type="ORF">JFL75_13445</name>
</gene>
<feature type="active site" description="Nucleophile" evidence="4">
    <location>
        <position position="345"/>
    </location>
</feature>
<dbReference type="InterPro" id="IPR012340">
    <property type="entry name" value="NA-bd_OB-fold"/>
</dbReference>
<dbReference type="InterPro" id="IPR029063">
    <property type="entry name" value="SAM-dependent_MTases_sf"/>
</dbReference>
<reference evidence="6" key="1">
    <citation type="submission" date="2021-01" db="EMBL/GenBank/DDBJ databases">
        <title>Description of Breznakiella homolactica.</title>
        <authorList>
            <person name="Song Y."/>
            <person name="Brune A."/>
        </authorList>
    </citation>
    <scope>NUCLEOTIDE SEQUENCE</scope>
    <source>
        <strain evidence="6">RmG30</strain>
    </source>
</reference>
<name>A0A7T8B937_9SPIR</name>
<comment type="similarity">
    <text evidence="4">Belongs to the class I-like SAM-binding methyltransferase superfamily. RNA M5U methyltransferase family.</text>
</comment>
<dbReference type="Gene3D" id="3.40.50.150">
    <property type="entry name" value="Vaccinia Virus protein VP39"/>
    <property type="match status" value="2"/>
</dbReference>
<dbReference type="SUPFAM" id="SSF53335">
    <property type="entry name" value="S-adenosyl-L-methionine-dependent methyltransferases"/>
    <property type="match status" value="1"/>
</dbReference>
<dbReference type="KEGG" id="bhc:JFL75_13445"/>
<feature type="binding site" evidence="4">
    <location>
        <position position="250"/>
    </location>
    <ligand>
        <name>S-adenosyl-L-methionine</name>
        <dbReference type="ChEBI" id="CHEBI:59789"/>
    </ligand>
</feature>
<evidence type="ECO:0000256" key="4">
    <source>
        <dbReference type="PROSITE-ProRule" id="PRU01024"/>
    </source>
</evidence>
<dbReference type="Pfam" id="PF05958">
    <property type="entry name" value="tRNA_U5-meth_tr"/>
    <property type="match status" value="1"/>
</dbReference>
<keyword evidence="7" id="KW-1185">Reference proteome</keyword>
<proteinExistence type="inferred from homology"/>
<evidence type="ECO:0000256" key="5">
    <source>
        <dbReference type="PROSITE-ProRule" id="PRU10015"/>
    </source>
</evidence>
<feature type="active site" evidence="5">
    <location>
        <position position="345"/>
    </location>
</feature>
<dbReference type="PROSITE" id="PS51687">
    <property type="entry name" value="SAM_MT_RNA_M5U"/>
    <property type="match status" value="1"/>
</dbReference>
<dbReference type="PROSITE" id="PS01230">
    <property type="entry name" value="TRMA_1"/>
    <property type="match status" value="1"/>
</dbReference>
<dbReference type="GO" id="GO:0070475">
    <property type="term" value="P:rRNA base methylation"/>
    <property type="evidence" value="ECO:0007669"/>
    <property type="project" value="TreeGrafter"/>
</dbReference>
<dbReference type="PANTHER" id="PTHR11061">
    <property type="entry name" value="RNA M5U METHYLTRANSFERASE"/>
    <property type="match status" value="1"/>
</dbReference>
<dbReference type="PANTHER" id="PTHR11061:SF30">
    <property type="entry name" value="TRNA (URACIL(54)-C(5))-METHYLTRANSFERASE"/>
    <property type="match status" value="1"/>
</dbReference>
<dbReference type="Proteomes" id="UP000595917">
    <property type="component" value="Chromosome"/>
</dbReference>
<dbReference type="EMBL" id="CP067089">
    <property type="protein sequence ID" value="QQO07941.1"/>
    <property type="molecule type" value="Genomic_DNA"/>
</dbReference>
<dbReference type="InterPro" id="IPR010280">
    <property type="entry name" value="U5_MeTrfase_fam"/>
</dbReference>
<keyword evidence="3 4" id="KW-0949">S-adenosyl-L-methionine</keyword>
<evidence type="ECO:0000313" key="7">
    <source>
        <dbReference type="Proteomes" id="UP000595917"/>
    </source>
</evidence>
<evidence type="ECO:0000313" key="6">
    <source>
        <dbReference type="EMBL" id="QQO07941.1"/>
    </source>
</evidence>
<evidence type="ECO:0000256" key="1">
    <source>
        <dbReference type="ARBA" id="ARBA00022603"/>
    </source>
</evidence>
<dbReference type="InterPro" id="IPR030390">
    <property type="entry name" value="MeTrfase_TrmA_AS"/>
</dbReference>
<keyword evidence="1 4" id="KW-0489">Methyltransferase</keyword>
<evidence type="ECO:0000256" key="2">
    <source>
        <dbReference type="ARBA" id="ARBA00022679"/>
    </source>
</evidence>
<feature type="binding site" evidence="4">
    <location>
        <position position="271"/>
    </location>
    <ligand>
        <name>S-adenosyl-L-methionine</name>
        <dbReference type="ChEBI" id="CHEBI:59789"/>
    </ligand>
</feature>
<sequence length="393" mass="42426">MKSGDFFTAPVESLAAGGSGVLHHNGKTFFMDYTVPGDTVTGRIIGDSGSWGRAELVDLHEASPGRTEPVCGLFGKCGGCSLQHMEYGFQLEGKQSVVRDAFARIGGFPELPAVDIVPSSPLGYRNRMQFHRVPAPKPKFPPVGLKEKSGTGVVPLADCPIADSGIRNALQNRDLIPPPDKDRFTVYSREGILLREGGTARGSVSLAGKTITMDAGIFFQSNGEVLEKLVRDLVALAQRADPDLPAADVYAGVGTFSVFLRDRFGKIDLIEGNPAALAIARENLRGTDFGFYALRDDHWAKQQTAKKKNPPYGFMVLDPPREGLAPPLSLWLSNEGPALAAYVSCNPVTMARDARTLAAGGYRLTELRLYDFYPQTAHIECLGVFERTPGGAR</sequence>
<keyword evidence="2 4" id="KW-0808">Transferase</keyword>
<dbReference type="GO" id="GO:0070041">
    <property type="term" value="F:rRNA (uridine-C5-)-methyltransferase activity"/>
    <property type="evidence" value="ECO:0007669"/>
    <property type="project" value="TreeGrafter"/>
</dbReference>
<feature type="binding site" evidence="4">
    <location>
        <position position="318"/>
    </location>
    <ligand>
        <name>S-adenosyl-L-methionine</name>
        <dbReference type="ChEBI" id="CHEBI:59789"/>
    </ligand>
</feature>
<accession>A0A7T8B937</accession>
<dbReference type="AlphaFoldDB" id="A0A7T8B937"/>
<dbReference type="RefSeq" id="WP_215625247.1">
    <property type="nucleotide sequence ID" value="NZ_CP067089.2"/>
</dbReference>
<protein>
    <submittedName>
        <fullName evidence="6">Class I SAM-dependent RNA methyltransferase</fullName>
    </submittedName>
</protein>